<feature type="non-terminal residue" evidence="2">
    <location>
        <position position="616"/>
    </location>
</feature>
<dbReference type="OrthoDB" id="2191694at2759"/>
<dbReference type="OMA" id="FEESHIV"/>
<proteinExistence type="predicted"/>
<gene>
    <name evidence="2" type="ORF">NBO_389g0002</name>
</gene>
<organism evidence="2 3">
    <name type="scientific">Nosema bombycis (strain CQ1 / CVCC 102059)</name>
    <name type="common">Microsporidian parasite</name>
    <name type="synonym">Pebrine of silkworm</name>
    <dbReference type="NCBI Taxonomy" id="578461"/>
    <lineage>
        <taxon>Eukaryota</taxon>
        <taxon>Fungi</taxon>
        <taxon>Fungi incertae sedis</taxon>
        <taxon>Microsporidia</taxon>
        <taxon>Nosematidae</taxon>
        <taxon>Nosema</taxon>
    </lineage>
</organism>
<accession>R0KPK0</accession>
<sequence>MKGISIHGIIKILSNFNLSENNIEDIRKAFGYNVIYKTYKNIIENIYLKHYTREELGLVMKLLDNEKLSFSRSLDTFNRLNEYISNNIIDKNLTSCCIVLMSIIEHSPSMINDKKIFLNSMLTYLINILFERSNFVFYDQHDTDIIIKTIETLCEVDSVKLSSYDFKVGLIRRCLFNLDLFFESNSSIYEEVMSFIAILRSLGIFLDLCYNTKSLENQDKNRFKIYVLKKKNSKGADSSDTIEFETTGFINKISDLITSKFINDLEKYKLPDNLCLGYKDDELAKIRFISAKFYVLNTVAKITDILINRVHFYNDVYAQTKPKFIFDNISNLKSQISWSDLIILATNSPSKFDFILILLDPFYIQNLEHFSYIFLFVFSLKEDYTSILFLTKKLVKLNEFLDVEKYWEILIYIFIHYLEINDERMSKTRFYIIKKCIDHKERLQNILKILVRDCNKDNILINDNLYPLLFFIIFNLDNIDTEIFFDCYNFIVTQLNDDNKTLETSECDIINDKIEEMCIHDRTYIILKTQNYKRDDNLFNKLNRKTLNVSLLIQLMSIYKPPIRILFTKYKKSKYYKSFNFLQKLSKKANEQKDELQDTEKLDGEQPHEQKETLQN</sequence>
<evidence type="ECO:0000313" key="3">
    <source>
        <dbReference type="Proteomes" id="UP000016927"/>
    </source>
</evidence>
<feature type="region of interest" description="Disordered" evidence="1">
    <location>
        <begin position="592"/>
        <end position="616"/>
    </location>
</feature>
<evidence type="ECO:0000256" key="1">
    <source>
        <dbReference type="SAM" id="MobiDB-lite"/>
    </source>
</evidence>
<dbReference type="STRING" id="578461.R0KPK0"/>
<keyword evidence="3" id="KW-1185">Reference proteome</keyword>
<dbReference type="EMBL" id="KB909297">
    <property type="protein sequence ID" value="EOB12631.1"/>
    <property type="molecule type" value="Genomic_DNA"/>
</dbReference>
<evidence type="ECO:0000313" key="2">
    <source>
        <dbReference type="EMBL" id="EOB12631.1"/>
    </source>
</evidence>
<name>R0KPK0_NOSB1</name>
<protein>
    <submittedName>
        <fullName evidence="2">Uncharacterized protein</fullName>
    </submittedName>
</protein>
<dbReference type="Proteomes" id="UP000016927">
    <property type="component" value="Unassembled WGS sequence"/>
</dbReference>
<reference evidence="2 3" key="1">
    <citation type="journal article" date="2013" name="BMC Genomics">
        <title>Comparative genomics of parasitic silkworm microsporidia reveal an association between genome expansion and host adaptation.</title>
        <authorList>
            <person name="Pan G."/>
            <person name="Xu J."/>
            <person name="Li T."/>
            <person name="Xia Q."/>
            <person name="Liu S.L."/>
            <person name="Zhang G."/>
            <person name="Li S."/>
            <person name="Li C."/>
            <person name="Liu H."/>
            <person name="Yang L."/>
            <person name="Liu T."/>
            <person name="Zhang X."/>
            <person name="Wu Z."/>
            <person name="Fan W."/>
            <person name="Dang X."/>
            <person name="Xiang H."/>
            <person name="Tao M."/>
            <person name="Li Y."/>
            <person name="Hu J."/>
            <person name="Li Z."/>
            <person name="Lin L."/>
            <person name="Luo J."/>
            <person name="Geng L."/>
            <person name="Wang L."/>
            <person name="Long M."/>
            <person name="Wan Y."/>
            <person name="He N."/>
            <person name="Zhang Z."/>
            <person name="Lu C."/>
            <person name="Keeling P.J."/>
            <person name="Wang J."/>
            <person name="Xiang Z."/>
            <person name="Zhou Z."/>
        </authorList>
    </citation>
    <scope>NUCLEOTIDE SEQUENCE [LARGE SCALE GENOMIC DNA]</scope>
    <source>
        <strain evidence="3">CQ1 / CVCC 102059</strain>
    </source>
</reference>
<dbReference type="HOGENOM" id="CLU_443843_0_0_1"/>
<dbReference type="VEuPathDB" id="MicrosporidiaDB:NBO_389g0002"/>
<dbReference type="AlphaFoldDB" id="R0KPK0"/>